<dbReference type="PROSITE" id="PS50995">
    <property type="entry name" value="HTH_MARR_2"/>
    <property type="match status" value="1"/>
</dbReference>
<proteinExistence type="predicted"/>
<dbReference type="InterPro" id="IPR036388">
    <property type="entry name" value="WH-like_DNA-bd_sf"/>
</dbReference>
<dbReference type="SMART" id="SM00347">
    <property type="entry name" value="HTH_MARR"/>
    <property type="match status" value="1"/>
</dbReference>
<evidence type="ECO:0000313" key="6">
    <source>
        <dbReference type="EMBL" id="MDQ0449523.1"/>
    </source>
</evidence>
<reference evidence="6 7" key="1">
    <citation type="submission" date="2023-07" db="EMBL/GenBank/DDBJ databases">
        <title>Genomic Encyclopedia of Type Strains, Phase IV (KMG-IV): sequencing the most valuable type-strain genomes for metagenomic binning, comparative biology and taxonomic classification.</title>
        <authorList>
            <person name="Goeker M."/>
        </authorList>
    </citation>
    <scope>NUCLEOTIDE SEQUENCE [LARGE SCALE GENOMIC DNA]</scope>
    <source>
        <strain evidence="6 7">DSM 19013</strain>
    </source>
</reference>
<dbReference type="PANTHER" id="PTHR33164:SF44">
    <property type="entry name" value="TRANSCRIPTIONAL REGULATORY PROTEIN"/>
    <property type="match status" value="1"/>
</dbReference>
<evidence type="ECO:0000256" key="2">
    <source>
        <dbReference type="ARBA" id="ARBA00023125"/>
    </source>
</evidence>
<dbReference type="GO" id="GO:0003677">
    <property type="term" value="F:DNA binding"/>
    <property type="evidence" value="ECO:0007669"/>
    <property type="project" value="UniProtKB-KW"/>
</dbReference>
<evidence type="ECO:0000256" key="3">
    <source>
        <dbReference type="ARBA" id="ARBA00023163"/>
    </source>
</evidence>
<dbReference type="InterPro" id="IPR000835">
    <property type="entry name" value="HTH_MarR-typ"/>
</dbReference>
<evidence type="ECO:0000259" key="5">
    <source>
        <dbReference type="PROSITE" id="PS50995"/>
    </source>
</evidence>
<evidence type="ECO:0000256" key="4">
    <source>
        <dbReference type="SAM" id="MobiDB-lite"/>
    </source>
</evidence>
<dbReference type="PANTHER" id="PTHR33164">
    <property type="entry name" value="TRANSCRIPTIONAL REGULATOR, MARR FAMILY"/>
    <property type="match status" value="1"/>
</dbReference>
<keyword evidence="1" id="KW-0805">Transcription regulation</keyword>
<keyword evidence="7" id="KW-1185">Reference proteome</keyword>
<dbReference type="Gene3D" id="1.10.10.10">
    <property type="entry name" value="Winged helix-like DNA-binding domain superfamily/Winged helix DNA-binding domain"/>
    <property type="match status" value="1"/>
</dbReference>
<protein>
    <submittedName>
        <fullName evidence="6">DNA-binding MarR family transcriptional regulator</fullName>
    </submittedName>
</protein>
<dbReference type="PROSITE" id="PS01117">
    <property type="entry name" value="HTH_MARR_1"/>
    <property type="match status" value="1"/>
</dbReference>
<dbReference type="Proteomes" id="UP001231124">
    <property type="component" value="Unassembled WGS sequence"/>
</dbReference>
<gene>
    <name evidence="6" type="ORF">QO012_004042</name>
</gene>
<dbReference type="InterPro" id="IPR036390">
    <property type="entry name" value="WH_DNA-bd_sf"/>
</dbReference>
<sequence>MRPITSRDEPSLPTRAGRAKDTGVARPPAPGGDDLIELLFFAYRDFVGDPDRILADYGFGRAHHRVLHFVDRYPGLTIAELLDILRITKQSLNRVLKDLIGQGYVVQRPGTSDRRQRLLSCTESGAALAADLTRVQARRLARALASPDATASPEDFLMAMIEPEDRPAVRRLMARRTPRPAGGEGA</sequence>
<accession>A0ABU0I4H4</accession>
<dbReference type="EMBL" id="JAUSVP010000015">
    <property type="protein sequence ID" value="MDQ0449523.1"/>
    <property type="molecule type" value="Genomic_DNA"/>
</dbReference>
<evidence type="ECO:0000313" key="7">
    <source>
        <dbReference type="Proteomes" id="UP001231124"/>
    </source>
</evidence>
<feature type="compositionally biased region" description="Basic and acidic residues" evidence="4">
    <location>
        <begin position="1"/>
        <end position="10"/>
    </location>
</feature>
<name>A0ABU0I4H4_9HYPH</name>
<keyword evidence="2 6" id="KW-0238">DNA-binding</keyword>
<keyword evidence="3" id="KW-0804">Transcription</keyword>
<dbReference type="SUPFAM" id="SSF46785">
    <property type="entry name" value="Winged helix' DNA-binding domain"/>
    <property type="match status" value="1"/>
</dbReference>
<organism evidence="6 7">
    <name type="scientific">Methylobacterium aerolatum</name>
    <dbReference type="NCBI Taxonomy" id="418708"/>
    <lineage>
        <taxon>Bacteria</taxon>
        <taxon>Pseudomonadati</taxon>
        <taxon>Pseudomonadota</taxon>
        <taxon>Alphaproteobacteria</taxon>
        <taxon>Hyphomicrobiales</taxon>
        <taxon>Methylobacteriaceae</taxon>
        <taxon>Methylobacterium</taxon>
    </lineage>
</organism>
<evidence type="ECO:0000256" key="1">
    <source>
        <dbReference type="ARBA" id="ARBA00023015"/>
    </source>
</evidence>
<dbReference type="InterPro" id="IPR039422">
    <property type="entry name" value="MarR/SlyA-like"/>
</dbReference>
<feature type="region of interest" description="Disordered" evidence="4">
    <location>
        <begin position="1"/>
        <end position="29"/>
    </location>
</feature>
<dbReference type="PRINTS" id="PR00598">
    <property type="entry name" value="HTHMARR"/>
</dbReference>
<dbReference type="InterPro" id="IPR023187">
    <property type="entry name" value="Tscrpt_reg_MarR-type_CS"/>
</dbReference>
<comment type="caution">
    <text evidence="6">The sequence shown here is derived from an EMBL/GenBank/DDBJ whole genome shotgun (WGS) entry which is preliminary data.</text>
</comment>
<dbReference type="Pfam" id="PF12802">
    <property type="entry name" value="MarR_2"/>
    <property type="match status" value="1"/>
</dbReference>
<feature type="domain" description="HTH marR-type" evidence="5">
    <location>
        <begin position="32"/>
        <end position="178"/>
    </location>
</feature>